<keyword evidence="2" id="KW-0812">Transmembrane</keyword>
<reference evidence="3 4" key="1">
    <citation type="journal article" date="2018" name="Nat. Ecol. Evol.">
        <title>Pezizomycetes genomes reveal the molecular basis of ectomycorrhizal truffle lifestyle.</title>
        <authorList>
            <person name="Murat C."/>
            <person name="Payen T."/>
            <person name="Noel B."/>
            <person name="Kuo A."/>
            <person name="Morin E."/>
            <person name="Chen J."/>
            <person name="Kohler A."/>
            <person name="Krizsan K."/>
            <person name="Balestrini R."/>
            <person name="Da Silva C."/>
            <person name="Montanini B."/>
            <person name="Hainaut M."/>
            <person name="Levati E."/>
            <person name="Barry K.W."/>
            <person name="Belfiori B."/>
            <person name="Cichocki N."/>
            <person name="Clum A."/>
            <person name="Dockter R.B."/>
            <person name="Fauchery L."/>
            <person name="Guy J."/>
            <person name="Iotti M."/>
            <person name="Le Tacon F."/>
            <person name="Lindquist E.A."/>
            <person name="Lipzen A."/>
            <person name="Malagnac F."/>
            <person name="Mello A."/>
            <person name="Molinier V."/>
            <person name="Miyauchi S."/>
            <person name="Poulain J."/>
            <person name="Riccioni C."/>
            <person name="Rubini A."/>
            <person name="Sitrit Y."/>
            <person name="Splivallo R."/>
            <person name="Traeger S."/>
            <person name="Wang M."/>
            <person name="Zifcakova L."/>
            <person name="Wipf D."/>
            <person name="Zambonelli A."/>
            <person name="Paolocci F."/>
            <person name="Nowrousian M."/>
            <person name="Ottonello S."/>
            <person name="Baldrian P."/>
            <person name="Spatafora J.W."/>
            <person name="Henrissat B."/>
            <person name="Nagy L.G."/>
            <person name="Aury J.M."/>
            <person name="Wincker P."/>
            <person name="Grigoriev I.V."/>
            <person name="Bonfante P."/>
            <person name="Martin F.M."/>
        </authorList>
    </citation>
    <scope>NUCLEOTIDE SEQUENCE [LARGE SCALE GENOMIC DNA]</scope>
    <source>
        <strain evidence="3 4">ATCC MYA-4762</strain>
    </source>
</reference>
<gene>
    <name evidence="3" type="ORF">L211DRAFT_865518</name>
</gene>
<feature type="transmembrane region" description="Helical" evidence="2">
    <location>
        <begin position="77"/>
        <end position="104"/>
    </location>
</feature>
<evidence type="ECO:0000313" key="4">
    <source>
        <dbReference type="Proteomes" id="UP000267821"/>
    </source>
</evidence>
<feature type="transmembrane region" description="Helical" evidence="2">
    <location>
        <begin position="6"/>
        <end position="27"/>
    </location>
</feature>
<feature type="compositionally biased region" description="Polar residues" evidence="1">
    <location>
        <begin position="202"/>
        <end position="215"/>
    </location>
</feature>
<dbReference type="Proteomes" id="UP000267821">
    <property type="component" value="Unassembled WGS sequence"/>
</dbReference>
<feature type="region of interest" description="Disordered" evidence="1">
    <location>
        <begin position="197"/>
        <end position="236"/>
    </location>
</feature>
<dbReference type="InParanoid" id="A0A3N4LZ93"/>
<accession>A0A3N4LZ93</accession>
<dbReference type="OrthoDB" id="5351665at2759"/>
<evidence type="ECO:0000256" key="1">
    <source>
        <dbReference type="SAM" id="MobiDB-lite"/>
    </source>
</evidence>
<feature type="transmembrane region" description="Helical" evidence="2">
    <location>
        <begin position="34"/>
        <end position="57"/>
    </location>
</feature>
<dbReference type="AlphaFoldDB" id="A0A3N4LZ93"/>
<evidence type="ECO:0000313" key="3">
    <source>
        <dbReference type="EMBL" id="RPB28120.1"/>
    </source>
</evidence>
<keyword evidence="2" id="KW-1133">Transmembrane helix</keyword>
<proteinExistence type="predicted"/>
<name>A0A3N4LZ93_9PEZI</name>
<organism evidence="3 4">
    <name type="scientific">Terfezia boudieri ATCC MYA-4762</name>
    <dbReference type="NCBI Taxonomy" id="1051890"/>
    <lineage>
        <taxon>Eukaryota</taxon>
        <taxon>Fungi</taxon>
        <taxon>Dikarya</taxon>
        <taxon>Ascomycota</taxon>
        <taxon>Pezizomycotina</taxon>
        <taxon>Pezizomycetes</taxon>
        <taxon>Pezizales</taxon>
        <taxon>Pezizaceae</taxon>
        <taxon>Terfezia</taxon>
    </lineage>
</organism>
<keyword evidence="2" id="KW-0472">Membrane</keyword>
<keyword evidence="4" id="KW-1185">Reference proteome</keyword>
<evidence type="ECO:0000256" key="2">
    <source>
        <dbReference type="SAM" id="Phobius"/>
    </source>
</evidence>
<dbReference type="EMBL" id="ML121530">
    <property type="protein sequence ID" value="RPB28120.1"/>
    <property type="molecule type" value="Genomic_DNA"/>
</dbReference>
<sequence>MLSLIWSINIVTFGYIFIGPIIPFYFIFNILRMLFWGSIYITLSPLTSDGTYVLPIRNFTTDVERTTNGIAASYKSYILPVFQVGLGIISLIIQMFLFLVILCFGNEIDSITTRLCPSPNGVKLDDGFLARLDAALTLGSILTKSYAIMRDVVIYLINSPSLPEVADRRKEFCGKKSLIPDDTRGVEAGNVEMVGVHRQAGPKSSQGIESGYSSTGEDEICGEYGITEGEGRSDKE</sequence>
<protein>
    <submittedName>
        <fullName evidence="3">Uncharacterized protein</fullName>
    </submittedName>
</protein>